<dbReference type="AlphaFoldDB" id="V5BV90"/>
<protein>
    <submittedName>
        <fullName evidence="7">Pumilio/PUF RNA binding protein 1</fullName>
    </submittedName>
</protein>
<dbReference type="VEuPathDB" id="TriTrypDB:TCDM_01241"/>
<dbReference type="CDD" id="cd07920">
    <property type="entry name" value="Pumilio"/>
    <property type="match status" value="1"/>
</dbReference>
<dbReference type="InterPro" id="IPR001313">
    <property type="entry name" value="Pumilio_RNA-bd_rpt"/>
</dbReference>
<dbReference type="InterPro" id="IPR033133">
    <property type="entry name" value="PUM-HD"/>
</dbReference>
<evidence type="ECO:0000256" key="3">
    <source>
        <dbReference type="SAM" id="Coils"/>
    </source>
</evidence>
<dbReference type="PROSITE" id="PS50303">
    <property type="entry name" value="PUM_HD"/>
    <property type="match status" value="1"/>
</dbReference>
<feature type="region of interest" description="Disordered" evidence="4">
    <location>
        <begin position="480"/>
        <end position="511"/>
    </location>
</feature>
<feature type="transmembrane region" description="Helical" evidence="5">
    <location>
        <begin position="6"/>
        <end position="23"/>
    </location>
</feature>
<reference evidence="7 8" key="1">
    <citation type="journal article" date="2014" name="Genome Announc.">
        <title>Trypanosoma cruzi Clone Dm28c Draft Genome Sequence.</title>
        <authorList>
            <person name="Grisard E.C."/>
            <person name="Teixeira S.M."/>
            <person name="de Almeida L.G."/>
            <person name="Stoco P.H."/>
            <person name="Gerber A.L."/>
            <person name="Talavera-Lopez C."/>
            <person name="Lima O.C."/>
            <person name="Andersson B."/>
            <person name="de Vasconcelos A.T."/>
        </authorList>
    </citation>
    <scope>NUCLEOTIDE SEQUENCE [LARGE SCALE GENOMIC DNA]</scope>
    <source>
        <strain evidence="7 8">Dm28c</strain>
    </source>
</reference>
<evidence type="ECO:0000256" key="5">
    <source>
        <dbReference type="SAM" id="Phobius"/>
    </source>
</evidence>
<feature type="coiled-coil region" evidence="3">
    <location>
        <begin position="51"/>
        <end position="78"/>
    </location>
</feature>
<name>V5BV90_TRYCR</name>
<evidence type="ECO:0000313" key="7">
    <source>
        <dbReference type="EMBL" id="ESS70117.1"/>
    </source>
</evidence>
<dbReference type="PROSITE" id="PS50302">
    <property type="entry name" value="PUM"/>
    <property type="match status" value="4"/>
</dbReference>
<dbReference type="Proteomes" id="UP000017861">
    <property type="component" value="Unassembled WGS sequence"/>
</dbReference>
<dbReference type="PANTHER" id="PTHR12537">
    <property type="entry name" value="RNA BINDING PROTEIN PUMILIO-RELATED"/>
    <property type="match status" value="1"/>
</dbReference>
<feature type="repeat" description="Pumilio" evidence="2">
    <location>
        <begin position="417"/>
        <end position="455"/>
    </location>
</feature>
<sequence>MTHGDFLCLFYWIVWVFLFFGAGGREKKGGRKGTNSMSSDEEALAAQYARRQELLKQLNEVNSAIRSLEQKISEKTAQNVEKKSMDAATGGDTEMEKLDYLLDRCVRDSNGLRDAMKFVDACKALRENAAEEETSKEKHLFCNRFVHKVIARSPVLATDPNGSELIQNTLGLLKNGGSVSPALHSTDYIADRASDLSEILLLLGEIKGHIPRICYDTNGTRFTQKLFDYVKSVEELEFCAECFSDSIIPLCKDINGSHSVARLLAAARQSNFSDENGKVDAATEEKLSGIHKMLYKNFAENCVDVCRNRQGCCIIQKCLQWTPEPYFSMIIDTVLQNTLKLVNDPFGNYVVQFILDNEKELSQRGQSGQEATNYTNRTIRQMLHNVASLSCDKFSSNVIEKCLRTVSSDVRQLLVDELTDPQVLPKLLTDSYANYVIQTAIVTSSVESQFEQLRDSIMPLQNLLKNSPYGVKVEAKLARRQRASLRKQEHQKEQSRRGTAPSHFPEKNGAENVLTPQLLPGMHRIPALVGSEPLQQNTVAFSGITEEMTSVMTQPHYMPLMLQGQQALIGLQQGHSHQPFQVNIMKETAMWGPQHSFTLFQQPKQRKTDR</sequence>
<dbReference type="PANTHER" id="PTHR12537:SF13">
    <property type="entry name" value="PUMILIO HOMOLOGY DOMAIN FAMILY MEMBER 4"/>
    <property type="match status" value="1"/>
</dbReference>
<dbReference type="OrthoDB" id="668540at2759"/>
<feature type="domain" description="PUM-HD" evidence="6">
    <location>
        <begin position="76"/>
        <end position="481"/>
    </location>
</feature>
<evidence type="ECO:0000259" key="6">
    <source>
        <dbReference type="PROSITE" id="PS50303"/>
    </source>
</evidence>
<dbReference type="Pfam" id="PF00806">
    <property type="entry name" value="PUF"/>
    <property type="match status" value="5"/>
</dbReference>
<evidence type="ECO:0000313" key="8">
    <source>
        <dbReference type="Proteomes" id="UP000017861"/>
    </source>
</evidence>
<gene>
    <name evidence="7" type="ORF">TCDM_01241</name>
</gene>
<keyword evidence="5" id="KW-0472">Membrane</keyword>
<feature type="repeat" description="Pumilio" evidence="2">
    <location>
        <begin position="297"/>
        <end position="332"/>
    </location>
</feature>
<keyword evidence="3" id="KW-0175">Coiled coil</keyword>
<evidence type="ECO:0000256" key="2">
    <source>
        <dbReference type="PROSITE-ProRule" id="PRU00317"/>
    </source>
</evidence>
<keyword evidence="1" id="KW-0677">Repeat</keyword>
<dbReference type="GO" id="GO:0010608">
    <property type="term" value="P:post-transcriptional regulation of gene expression"/>
    <property type="evidence" value="ECO:0007669"/>
    <property type="project" value="TreeGrafter"/>
</dbReference>
<proteinExistence type="predicted"/>
<dbReference type="InterPro" id="IPR016024">
    <property type="entry name" value="ARM-type_fold"/>
</dbReference>
<feature type="repeat" description="Pumilio" evidence="2">
    <location>
        <begin position="381"/>
        <end position="416"/>
    </location>
</feature>
<dbReference type="Gene3D" id="1.25.10.10">
    <property type="entry name" value="Leucine-rich Repeat Variant"/>
    <property type="match status" value="1"/>
</dbReference>
<dbReference type="GO" id="GO:0003729">
    <property type="term" value="F:mRNA binding"/>
    <property type="evidence" value="ECO:0007669"/>
    <property type="project" value="TreeGrafter"/>
</dbReference>
<comment type="caution">
    <text evidence="7">The sequence shown here is derived from an EMBL/GenBank/DDBJ whole genome shotgun (WGS) entry which is preliminary data.</text>
</comment>
<keyword evidence="5" id="KW-1133">Transmembrane helix</keyword>
<dbReference type="GO" id="GO:0005737">
    <property type="term" value="C:cytoplasm"/>
    <property type="evidence" value="ECO:0007669"/>
    <property type="project" value="TreeGrafter"/>
</dbReference>
<feature type="repeat" description="Pumilio" evidence="2">
    <location>
        <begin position="333"/>
        <end position="373"/>
    </location>
</feature>
<evidence type="ECO:0000256" key="1">
    <source>
        <dbReference type="ARBA" id="ARBA00022737"/>
    </source>
</evidence>
<organism evidence="7 8">
    <name type="scientific">Trypanosoma cruzi Dm28c</name>
    <dbReference type="NCBI Taxonomy" id="1416333"/>
    <lineage>
        <taxon>Eukaryota</taxon>
        <taxon>Discoba</taxon>
        <taxon>Euglenozoa</taxon>
        <taxon>Kinetoplastea</taxon>
        <taxon>Metakinetoplastina</taxon>
        <taxon>Trypanosomatida</taxon>
        <taxon>Trypanosomatidae</taxon>
        <taxon>Trypanosoma</taxon>
        <taxon>Schizotrypanum</taxon>
    </lineage>
</organism>
<dbReference type="InterPro" id="IPR011989">
    <property type="entry name" value="ARM-like"/>
</dbReference>
<dbReference type="EMBL" id="AYLP01000007">
    <property type="protein sequence ID" value="ESS70117.1"/>
    <property type="molecule type" value="Genomic_DNA"/>
</dbReference>
<dbReference type="SUPFAM" id="SSF48371">
    <property type="entry name" value="ARM repeat"/>
    <property type="match status" value="1"/>
</dbReference>
<feature type="compositionally biased region" description="Basic and acidic residues" evidence="4">
    <location>
        <begin position="486"/>
        <end position="496"/>
    </location>
</feature>
<evidence type="ECO:0000256" key="4">
    <source>
        <dbReference type="SAM" id="MobiDB-lite"/>
    </source>
</evidence>
<dbReference type="InterPro" id="IPR033712">
    <property type="entry name" value="Pumilio_RNA-bd"/>
</dbReference>
<keyword evidence="5" id="KW-0812">Transmembrane</keyword>
<dbReference type="SMART" id="SM00025">
    <property type="entry name" value="Pumilio"/>
    <property type="match status" value="6"/>
</dbReference>
<accession>V5BV90</accession>